<evidence type="ECO:0000313" key="3">
    <source>
        <dbReference type="EMBL" id="ODA31819.1"/>
    </source>
</evidence>
<evidence type="ECO:0000256" key="1">
    <source>
        <dbReference type="SAM" id="Coils"/>
    </source>
</evidence>
<dbReference type="AlphaFoldDB" id="A0A1C3EF18"/>
<reference evidence="3 4" key="1">
    <citation type="submission" date="2016-05" db="EMBL/GenBank/DDBJ databases">
        <title>Genomic Taxonomy of the Vibrionaceae.</title>
        <authorList>
            <person name="Gomez-Gil B."/>
            <person name="Enciso-Ibarra J."/>
        </authorList>
    </citation>
    <scope>NUCLEOTIDE SEQUENCE [LARGE SCALE GENOMIC DNA]</scope>
    <source>
        <strain evidence="3 4">CAIM 1920</strain>
    </source>
</reference>
<gene>
    <name evidence="3" type="ORF">A8L45_15105</name>
</gene>
<feature type="region of interest" description="Disordered" evidence="2">
    <location>
        <begin position="1"/>
        <end position="58"/>
    </location>
</feature>
<accession>A0A1C3EF18</accession>
<dbReference type="EMBL" id="LYBM01000029">
    <property type="protein sequence ID" value="ODA31819.1"/>
    <property type="molecule type" value="Genomic_DNA"/>
</dbReference>
<organism evidence="3 4">
    <name type="scientific">Veronia pacifica</name>
    <dbReference type="NCBI Taxonomy" id="1080227"/>
    <lineage>
        <taxon>Bacteria</taxon>
        <taxon>Pseudomonadati</taxon>
        <taxon>Pseudomonadota</taxon>
        <taxon>Gammaproteobacteria</taxon>
        <taxon>Vibrionales</taxon>
        <taxon>Vibrionaceae</taxon>
        <taxon>Veronia</taxon>
    </lineage>
</organism>
<protein>
    <submittedName>
        <fullName evidence="3">Uncharacterized protein</fullName>
    </submittedName>
</protein>
<keyword evidence="1" id="KW-0175">Coiled coil</keyword>
<name>A0A1C3EF18_9GAMM</name>
<feature type="coiled-coil region" evidence="1">
    <location>
        <begin position="90"/>
        <end position="117"/>
    </location>
</feature>
<evidence type="ECO:0000256" key="2">
    <source>
        <dbReference type="SAM" id="MobiDB-lite"/>
    </source>
</evidence>
<dbReference type="Proteomes" id="UP000094936">
    <property type="component" value="Unassembled WGS sequence"/>
</dbReference>
<feature type="compositionally biased region" description="Low complexity" evidence="2">
    <location>
        <begin position="43"/>
        <end position="53"/>
    </location>
</feature>
<sequence length="277" mass="32196">MTIQAVPSMRMTRPGPIPTQLEFKTDKKEGGGYKKNENPISDNPLKNRNNNQNPYVGSAQLSDHLRSYENKIHTLIERGELPPEKAQKLIHRLEGVEKKLEERLHEIRRDIEEKGNENFSPKDHAKAQFLLNKARNKLNVLYKVCDIRDNEGAIKHLAYDNGLPTINIDQAKPGKPQTYSADYETFKEGFHDKWKDKSTKEVIKKRDELLKQRDRIAIRLEKAQKGLIDAGGQLHMDKADANREQHMWINKIRNIEFNRDRVRDKLHVMQGILVSRP</sequence>
<proteinExistence type="predicted"/>
<dbReference type="RefSeq" id="WP_068903725.1">
    <property type="nucleotide sequence ID" value="NZ_JBHUIF010000004.1"/>
</dbReference>
<evidence type="ECO:0000313" key="4">
    <source>
        <dbReference type="Proteomes" id="UP000094936"/>
    </source>
</evidence>
<comment type="caution">
    <text evidence="3">The sequence shown here is derived from an EMBL/GenBank/DDBJ whole genome shotgun (WGS) entry which is preliminary data.</text>
</comment>
<keyword evidence="4" id="KW-1185">Reference proteome</keyword>
<feature type="compositionally biased region" description="Basic and acidic residues" evidence="2">
    <location>
        <begin position="23"/>
        <end position="37"/>
    </location>
</feature>